<feature type="binding site" evidence="2">
    <location>
        <begin position="296"/>
        <end position="303"/>
    </location>
    <ligand>
        <name>ATP</name>
        <dbReference type="ChEBI" id="CHEBI:30616"/>
    </ligand>
</feature>
<evidence type="ECO:0000313" key="5">
    <source>
        <dbReference type="Proteomes" id="UP000008698"/>
    </source>
</evidence>
<dbReference type="STRING" id="526221.C9SD20"/>
<dbReference type="Proteomes" id="UP000008698">
    <property type="component" value="Unassembled WGS sequence"/>
</dbReference>
<dbReference type="OrthoDB" id="439046at2759"/>
<dbReference type="Gene3D" id="1.10.3290.10">
    <property type="entry name" value="Fido-like domain"/>
    <property type="match status" value="1"/>
</dbReference>
<keyword evidence="2" id="KW-0547">Nucleotide-binding</keyword>
<dbReference type="eggNOG" id="KOG3824">
    <property type="taxonomic scope" value="Eukaryota"/>
</dbReference>
<dbReference type="InterPro" id="IPR040198">
    <property type="entry name" value="Fido_containing"/>
</dbReference>
<organism evidence="5">
    <name type="scientific">Verticillium alfalfae (strain VaMs.102 / ATCC MYA-4576 / FGSC 10136)</name>
    <name type="common">Verticillium wilt of alfalfa</name>
    <name type="synonym">Verticillium albo-atrum</name>
    <dbReference type="NCBI Taxonomy" id="526221"/>
    <lineage>
        <taxon>Eukaryota</taxon>
        <taxon>Fungi</taxon>
        <taxon>Dikarya</taxon>
        <taxon>Ascomycota</taxon>
        <taxon>Pezizomycotina</taxon>
        <taxon>Sordariomycetes</taxon>
        <taxon>Hypocreomycetidae</taxon>
        <taxon>Glomerellales</taxon>
        <taxon>Plectosphaerellaceae</taxon>
        <taxon>Verticillium</taxon>
    </lineage>
</organism>
<evidence type="ECO:0000259" key="3">
    <source>
        <dbReference type="PROSITE" id="PS51459"/>
    </source>
</evidence>
<dbReference type="SUPFAM" id="SSF140931">
    <property type="entry name" value="Fic-like"/>
    <property type="match status" value="1"/>
</dbReference>
<protein>
    <submittedName>
        <fullName evidence="4">Fic</fullName>
    </submittedName>
</protein>
<gene>
    <name evidence="4" type="ORF">VDBG_03094</name>
</gene>
<proteinExistence type="predicted"/>
<accession>C9SD20</accession>
<name>C9SD20_VERA1</name>
<dbReference type="AlphaFoldDB" id="C9SD20"/>
<dbReference type="PROSITE" id="PS51459">
    <property type="entry name" value="FIDO"/>
    <property type="match status" value="1"/>
</dbReference>
<feature type="domain" description="Fido" evidence="3">
    <location>
        <begin position="199"/>
        <end position="350"/>
    </location>
</feature>
<dbReference type="PANTHER" id="PTHR13504">
    <property type="entry name" value="FIDO DOMAIN-CONTAINING PROTEIN DDB_G0283145"/>
    <property type="match status" value="1"/>
</dbReference>
<dbReference type="GO" id="GO:0005524">
    <property type="term" value="F:ATP binding"/>
    <property type="evidence" value="ECO:0007669"/>
    <property type="project" value="UniProtKB-KW"/>
</dbReference>
<dbReference type="KEGG" id="val:VDBG_03094"/>
<dbReference type="InterPro" id="IPR003812">
    <property type="entry name" value="Fido"/>
</dbReference>
<dbReference type="EMBL" id="DS985216">
    <property type="protein sequence ID" value="EEY16985.1"/>
    <property type="molecule type" value="Genomic_DNA"/>
</dbReference>
<evidence type="ECO:0000256" key="2">
    <source>
        <dbReference type="PIRSR" id="PIRSR640198-2"/>
    </source>
</evidence>
<keyword evidence="5" id="KW-1185">Reference proteome</keyword>
<evidence type="ECO:0000256" key="1">
    <source>
        <dbReference type="PIRSR" id="PIRSR640198-1"/>
    </source>
</evidence>
<feature type="active site" evidence="1">
    <location>
        <position position="292"/>
    </location>
</feature>
<dbReference type="Pfam" id="PF02661">
    <property type="entry name" value="Fic"/>
    <property type="match status" value="1"/>
</dbReference>
<evidence type="ECO:0000313" key="4">
    <source>
        <dbReference type="EMBL" id="EEY16985.1"/>
    </source>
</evidence>
<dbReference type="HOGENOM" id="CLU_066666_0_0_1"/>
<dbReference type="OMA" id="VWEDYFQ"/>
<dbReference type="RefSeq" id="XP_003006955.1">
    <property type="nucleotide sequence ID" value="XM_003006909.1"/>
</dbReference>
<dbReference type="PANTHER" id="PTHR13504:SF38">
    <property type="entry name" value="FIDO DOMAIN-CONTAINING PROTEIN"/>
    <property type="match status" value="1"/>
</dbReference>
<keyword evidence="2" id="KW-0067">ATP-binding</keyword>
<dbReference type="GeneID" id="9533106"/>
<sequence>MFASLTRAKGLRPLHRVSKSRYISQEVKVQRNAMLRQVYAPFADLVEGSPEYVRLSESGKVWENYFRPGDRTHLGYDAIQKDHADMLAEIDKFKRLLKPRIGQLAKTLVAEYAHQSVAIENNPLALGDAFSIFDTLSDTLFKKVDLAALDAADLSQLDLPIIASGLGPDESAVVELKNHIVASQWIAEKAVLHPHTPGLDERQMRELAAMTIKGTASEAVYAGSWGGRVPLGGYRKTPIAIRGNPLVIFPYHIEVPACIERFFEWRNAMHTDENVHPLILACHMMVYLVRIHPFPDGNGRVSRMLMHDYMVRQGYLPVIMQNFDRDEYIRAIDHAAKGEPEELVITMLTTQLDEMQTFYWRQMEGNAAVVR</sequence>
<dbReference type="InterPro" id="IPR036597">
    <property type="entry name" value="Fido-like_dom_sf"/>
</dbReference>
<reference evidence="5" key="1">
    <citation type="journal article" date="2011" name="PLoS Pathog.">
        <title>Comparative genomics yields insights into niche adaptation of plant vascular wilt pathogens.</title>
        <authorList>
            <person name="Klosterman S.J."/>
            <person name="Subbarao K.V."/>
            <person name="Kang S."/>
            <person name="Veronese P."/>
            <person name="Gold S.E."/>
            <person name="Thomma B.P.H.J."/>
            <person name="Chen Z."/>
            <person name="Henrissat B."/>
            <person name="Lee Y.-H."/>
            <person name="Park J."/>
            <person name="Garcia-Pedrajas M.D."/>
            <person name="Barbara D.J."/>
            <person name="Anchieta A."/>
            <person name="de Jonge R."/>
            <person name="Santhanam P."/>
            <person name="Maruthachalam K."/>
            <person name="Atallah Z."/>
            <person name="Amyotte S.G."/>
            <person name="Paz Z."/>
            <person name="Inderbitzin P."/>
            <person name="Hayes R.J."/>
            <person name="Heiman D.I."/>
            <person name="Young S."/>
            <person name="Zeng Q."/>
            <person name="Engels R."/>
            <person name="Galagan J."/>
            <person name="Cuomo C.A."/>
            <person name="Dobinson K.F."/>
            <person name="Ma L.-J."/>
        </authorList>
    </citation>
    <scope>NUCLEOTIDE SEQUENCE [LARGE SCALE GENOMIC DNA]</scope>
    <source>
        <strain evidence="5">VaMs.102 / ATCC MYA-4576 / FGSC 10136</strain>
    </source>
</reference>